<sequence length="83" mass="9627">MYGGEKRKTAIVKKSLDPVFDNEFEFDLHFSDIENHMLIFTVKDAINYGPFSKPPVLGMVQIKLDSVKITEEFSSFWYDLKCS</sequence>
<dbReference type="AlphaFoldDB" id="A0A3P7DPK9"/>
<reference evidence="2 3" key="1">
    <citation type="submission" date="2018-11" db="EMBL/GenBank/DDBJ databases">
        <authorList>
            <consortium name="Pathogen Informatics"/>
        </authorList>
    </citation>
    <scope>NUCLEOTIDE SEQUENCE [LARGE SCALE GENOMIC DNA]</scope>
</reference>
<name>A0A3P7DPK9_WUCBA</name>
<protein>
    <recommendedName>
        <fullName evidence="1">C2 domain-containing protein</fullName>
    </recommendedName>
</protein>
<dbReference type="OrthoDB" id="5824281at2759"/>
<evidence type="ECO:0000313" key="3">
    <source>
        <dbReference type="Proteomes" id="UP000270924"/>
    </source>
</evidence>
<dbReference type="Pfam" id="PF00168">
    <property type="entry name" value="C2"/>
    <property type="match status" value="1"/>
</dbReference>
<dbReference type="PROSITE" id="PS50004">
    <property type="entry name" value="C2"/>
    <property type="match status" value="1"/>
</dbReference>
<feature type="domain" description="C2" evidence="1">
    <location>
        <begin position="1"/>
        <end position="78"/>
    </location>
</feature>
<proteinExistence type="predicted"/>
<dbReference type="InParanoid" id="A0A3P7DPK9"/>
<evidence type="ECO:0000259" key="1">
    <source>
        <dbReference type="PROSITE" id="PS50004"/>
    </source>
</evidence>
<evidence type="ECO:0000313" key="2">
    <source>
        <dbReference type="EMBL" id="VDM11891.1"/>
    </source>
</evidence>
<dbReference type="Gene3D" id="2.60.40.150">
    <property type="entry name" value="C2 domain"/>
    <property type="match status" value="1"/>
</dbReference>
<keyword evidence="3" id="KW-1185">Reference proteome</keyword>
<dbReference type="EMBL" id="UYWW01002531">
    <property type="protein sequence ID" value="VDM11891.1"/>
    <property type="molecule type" value="Genomic_DNA"/>
</dbReference>
<dbReference type="Proteomes" id="UP000270924">
    <property type="component" value="Unassembled WGS sequence"/>
</dbReference>
<gene>
    <name evidence="2" type="ORF">WBA_LOCUS5277</name>
</gene>
<organism evidence="2 3">
    <name type="scientific">Wuchereria bancrofti</name>
    <dbReference type="NCBI Taxonomy" id="6293"/>
    <lineage>
        <taxon>Eukaryota</taxon>
        <taxon>Metazoa</taxon>
        <taxon>Ecdysozoa</taxon>
        <taxon>Nematoda</taxon>
        <taxon>Chromadorea</taxon>
        <taxon>Rhabditida</taxon>
        <taxon>Spirurina</taxon>
        <taxon>Spiruromorpha</taxon>
        <taxon>Filarioidea</taxon>
        <taxon>Onchocercidae</taxon>
        <taxon>Wuchereria</taxon>
    </lineage>
</organism>
<accession>A0A3P7DPK9</accession>
<dbReference type="SUPFAM" id="SSF49562">
    <property type="entry name" value="C2 domain (Calcium/lipid-binding domain, CaLB)"/>
    <property type="match status" value="1"/>
</dbReference>
<dbReference type="InterPro" id="IPR035892">
    <property type="entry name" value="C2_domain_sf"/>
</dbReference>
<dbReference type="InterPro" id="IPR000008">
    <property type="entry name" value="C2_dom"/>
</dbReference>